<dbReference type="EMBL" id="KL584755">
    <property type="protein sequence ID" value="KEQ96805.1"/>
    <property type="molecule type" value="Genomic_DNA"/>
</dbReference>
<feature type="signal peptide" evidence="1">
    <location>
        <begin position="1"/>
        <end position="19"/>
    </location>
</feature>
<keyword evidence="1" id="KW-0732">Signal</keyword>
<evidence type="ECO:0000313" key="2">
    <source>
        <dbReference type="EMBL" id="KEQ96805.1"/>
    </source>
</evidence>
<dbReference type="RefSeq" id="XP_013345554.1">
    <property type="nucleotide sequence ID" value="XM_013490100.1"/>
</dbReference>
<sequence length="124" mass="14287">MRPMCSLVAVHIWLSSTLAEAMDWYSTEAHAPFGQIRTESGHEEYNILSSKGAKETTPPVERNRQPPRPLITLRKYLPVRRIELRPRVIVACPLQPSRPHTHQARRRGQCLGRAKLRGKRGMWL</sequence>
<proteinExistence type="predicted"/>
<dbReference type="GeneID" id="25369465"/>
<dbReference type="InParanoid" id="A0A074YGE5"/>
<gene>
    <name evidence="2" type="ORF">AUEXF2481DRAFT_613196</name>
</gene>
<protein>
    <recommendedName>
        <fullName evidence="4">Secreted protein</fullName>
    </recommendedName>
</protein>
<organism evidence="2 3">
    <name type="scientific">Aureobasidium subglaciale (strain EXF-2481)</name>
    <name type="common">Aureobasidium pullulans var. subglaciale</name>
    <dbReference type="NCBI Taxonomy" id="1043005"/>
    <lineage>
        <taxon>Eukaryota</taxon>
        <taxon>Fungi</taxon>
        <taxon>Dikarya</taxon>
        <taxon>Ascomycota</taxon>
        <taxon>Pezizomycotina</taxon>
        <taxon>Dothideomycetes</taxon>
        <taxon>Dothideomycetidae</taxon>
        <taxon>Dothideales</taxon>
        <taxon>Saccotheciaceae</taxon>
        <taxon>Aureobasidium</taxon>
    </lineage>
</organism>
<evidence type="ECO:0000256" key="1">
    <source>
        <dbReference type="SAM" id="SignalP"/>
    </source>
</evidence>
<dbReference type="AlphaFoldDB" id="A0A074YGE5"/>
<dbReference type="Proteomes" id="UP000030641">
    <property type="component" value="Unassembled WGS sequence"/>
</dbReference>
<accession>A0A074YGE5</accession>
<keyword evidence="3" id="KW-1185">Reference proteome</keyword>
<name>A0A074YGE5_AURSE</name>
<evidence type="ECO:0008006" key="4">
    <source>
        <dbReference type="Google" id="ProtNLM"/>
    </source>
</evidence>
<dbReference type="OrthoDB" id="10537185at2759"/>
<reference evidence="2 3" key="1">
    <citation type="journal article" date="2014" name="BMC Genomics">
        <title>Genome sequencing of four Aureobasidium pullulans varieties: biotechnological potential, stress tolerance, and description of new species.</title>
        <authorList>
            <person name="Gostin Ar C."/>
            <person name="Ohm R.A."/>
            <person name="Kogej T."/>
            <person name="Sonjak S."/>
            <person name="Turk M."/>
            <person name="Zajc J."/>
            <person name="Zalar P."/>
            <person name="Grube M."/>
            <person name="Sun H."/>
            <person name="Han J."/>
            <person name="Sharma A."/>
            <person name="Chiniquy J."/>
            <person name="Ngan C.Y."/>
            <person name="Lipzen A."/>
            <person name="Barry K."/>
            <person name="Grigoriev I.V."/>
            <person name="Gunde-Cimerman N."/>
        </authorList>
    </citation>
    <scope>NUCLEOTIDE SEQUENCE [LARGE SCALE GENOMIC DNA]</scope>
    <source>
        <strain evidence="2 3">EXF-2481</strain>
    </source>
</reference>
<evidence type="ECO:0000313" key="3">
    <source>
        <dbReference type="Proteomes" id="UP000030641"/>
    </source>
</evidence>
<dbReference type="HOGENOM" id="CLU_2003463_0_0_1"/>
<feature type="chain" id="PRO_5001703321" description="Secreted protein" evidence="1">
    <location>
        <begin position="20"/>
        <end position="124"/>
    </location>
</feature>